<evidence type="ECO:0000313" key="1">
    <source>
        <dbReference type="EMBL" id="RVE57666.1"/>
    </source>
</evidence>
<reference evidence="1 2" key="1">
    <citation type="submission" date="2018-11" db="EMBL/GenBank/DDBJ databases">
        <authorList>
            <person name="Lopez-Roques C."/>
            <person name="Donnadieu C."/>
            <person name="Bouchez O."/>
            <person name="Klopp C."/>
            <person name="Cabau C."/>
            <person name="Zahm M."/>
        </authorList>
    </citation>
    <scope>NUCLEOTIDE SEQUENCE [LARGE SCALE GENOMIC DNA]</scope>
    <source>
        <strain evidence="1">RS831</strain>
        <tissue evidence="1">Whole body</tissue>
    </source>
</reference>
<keyword evidence="2" id="KW-1185">Reference proteome</keyword>
<dbReference type="AlphaFoldDB" id="A0A437C4W4"/>
<sequence length="74" mass="8727">MLFFPASQFCLFMDFLHFSETWRRFGCREGEREKGARRDHGGGRTRSRRAFRFGCTHTGCSRRCRMKTQTPSEG</sequence>
<evidence type="ECO:0000313" key="2">
    <source>
        <dbReference type="Proteomes" id="UP000283210"/>
    </source>
</evidence>
<dbReference type="Proteomes" id="UP000283210">
    <property type="component" value="Chromosome 22"/>
</dbReference>
<organism evidence="1 2">
    <name type="scientific">Oryzias javanicus</name>
    <name type="common">Javanese ricefish</name>
    <name type="synonym">Aplocheilus javanicus</name>
    <dbReference type="NCBI Taxonomy" id="123683"/>
    <lineage>
        <taxon>Eukaryota</taxon>
        <taxon>Metazoa</taxon>
        <taxon>Chordata</taxon>
        <taxon>Craniata</taxon>
        <taxon>Vertebrata</taxon>
        <taxon>Euteleostomi</taxon>
        <taxon>Actinopterygii</taxon>
        <taxon>Neopterygii</taxon>
        <taxon>Teleostei</taxon>
        <taxon>Neoteleostei</taxon>
        <taxon>Acanthomorphata</taxon>
        <taxon>Ovalentaria</taxon>
        <taxon>Atherinomorphae</taxon>
        <taxon>Beloniformes</taxon>
        <taxon>Adrianichthyidae</taxon>
        <taxon>Oryziinae</taxon>
        <taxon>Oryzias</taxon>
    </lineage>
</organism>
<dbReference type="EMBL" id="CM012458">
    <property type="protein sequence ID" value="RVE57666.1"/>
    <property type="molecule type" value="Genomic_DNA"/>
</dbReference>
<proteinExistence type="predicted"/>
<accession>A0A437C4W4</accession>
<protein>
    <submittedName>
        <fullName evidence="1">Uncharacterized protein</fullName>
    </submittedName>
</protein>
<name>A0A437C4W4_ORYJA</name>
<reference evidence="1 2" key="2">
    <citation type="submission" date="2019-01" db="EMBL/GenBank/DDBJ databases">
        <title>A chromosome length genome reference of the Java medaka (oryzias javanicus).</title>
        <authorList>
            <person name="Herpin A."/>
            <person name="Takehana Y."/>
            <person name="Naruse K."/>
            <person name="Ansai S."/>
            <person name="Kawaguchi M."/>
        </authorList>
    </citation>
    <scope>NUCLEOTIDE SEQUENCE [LARGE SCALE GENOMIC DNA]</scope>
    <source>
        <strain evidence="1">RS831</strain>
        <tissue evidence="1">Whole body</tissue>
    </source>
</reference>
<gene>
    <name evidence="1" type="ORF">OJAV_G00218850</name>
</gene>